<keyword evidence="2" id="KW-1185">Reference proteome</keyword>
<dbReference type="SUPFAM" id="SSF50969">
    <property type="entry name" value="YVTN repeat-like/Quinoprotein amine dehydrogenase"/>
    <property type="match status" value="1"/>
</dbReference>
<sequence length="223" mass="24803">MGRLEILETRPAPGVGPAGLAWDGETLWNADTRDGRIYGLEPGGAVRRSLYCPGNLSGLTWDGRALWQSLFDQEMIRGVNPATNDFDETIILTGQGWLSGVAWDGHRLWAVAQQHGRLLSIDLATNETQPPLPAPLAMGDIDYHDGSLWAAVAEPMRFDAELGRFEWLTETPAFAVLRLDPVNGREMARYTADRLFSGLCWAGDDLWLAHSGRRELYRARIRS</sequence>
<dbReference type="RefSeq" id="WP_095041748.1">
    <property type="nucleotide sequence ID" value="NZ_LN890655.1"/>
</dbReference>
<proteinExistence type="predicted"/>
<evidence type="ECO:0000313" key="2">
    <source>
        <dbReference type="Proteomes" id="UP000215027"/>
    </source>
</evidence>
<reference evidence="1" key="1">
    <citation type="submission" date="2016-01" db="EMBL/GenBank/DDBJ databases">
        <authorList>
            <person name="Mcilroy J.S."/>
            <person name="Karst M S."/>
            <person name="Albertsen M."/>
        </authorList>
    </citation>
    <scope>NUCLEOTIDE SEQUENCE</scope>
    <source>
        <strain evidence="1">Cfx-K</strain>
    </source>
</reference>
<dbReference type="KEGG" id="pbf:CFX0092_A0212"/>
<name>A0A170PDL5_9CHLR</name>
<gene>
    <name evidence="1" type="ORF">CFX0092_A0212</name>
</gene>
<dbReference type="EMBL" id="LN890655">
    <property type="protein sequence ID" value="CUS02093.2"/>
    <property type="molecule type" value="Genomic_DNA"/>
</dbReference>
<evidence type="ECO:0000313" key="1">
    <source>
        <dbReference type="EMBL" id="CUS02093.2"/>
    </source>
</evidence>
<protein>
    <recommendedName>
        <fullName evidence="3">Glutamine cyclotransferase</fullName>
    </recommendedName>
</protein>
<dbReference type="Gene3D" id="2.130.10.10">
    <property type="entry name" value="YVTN repeat-like/Quinoprotein amine dehydrogenase"/>
    <property type="match status" value="1"/>
</dbReference>
<dbReference type="AlphaFoldDB" id="A0A170PDL5"/>
<organism evidence="1 2">
    <name type="scientific">Candidatus Promineifilum breve</name>
    <dbReference type="NCBI Taxonomy" id="1806508"/>
    <lineage>
        <taxon>Bacteria</taxon>
        <taxon>Bacillati</taxon>
        <taxon>Chloroflexota</taxon>
        <taxon>Ardenticatenia</taxon>
        <taxon>Candidatus Promineifilales</taxon>
        <taxon>Candidatus Promineifilaceae</taxon>
        <taxon>Candidatus Promineifilum</taxon>
    </lineage>
</organism>
<evidence type="ECO:0008006" key="3">
    <source>
        <dbReference type="Google" id="ProtNLM"/>
    </source>
</evidence>
<dbReference type="InterPro" id="IPR015943">
    <property type="entry name" value="WD40/YVTN_repeat-like_dom_sf"/>
</dbReference>
<accession>A0A170PDL5</accession>
<dbReference type="Proteomes" id="UP000215027">
    <property type="component" value="Chromosome I"/>
</dbReference>
<dbReference type="OrthoDB" id="7767370at2"/>
<dbReference type="InterPro" id="IPR011044">
    <property type="entry name" value="Quino_amine_DH_bsu"/>
</dbReference>